<keyword evidence="2" id="KW-0436">Ligase</keyword>
<gene>
    <name evidence="11" type="ORF">AAJ76_780001401</name>
</gene>
<feature type="binding site" evidence="9">
    <location>
        <begin position="386"/>
        <end position="389"/>
    </location>
    <ligand>
        <name>GMP</name>
        <dbReference type="ChEBI" id="CHEBI:58115"/>
    </ligand>
</feature>
<feature type="binding site" evidence="10">
    <location>
        <position position="222"/>
    </location>
    <ligand>
        <name>Mn(2+)</name>
        <dbReference type="ChEBI" id="CHEBI:29035"/>
        <label>2</label>
    </ligand>
</feature>
<dbReference type="VEuPathDB" id="MicrosporidiaDB:G9O61_00g007630"/>
<dbReference type="InterPro" id="IPR036025">
    <property type="entry name" value="RtcB-like_sf"/>
</dbReference>
<dbReference type="PANTHER" id="PTHR11118:SF1">
    <property type="entry name" value="RNA-SPLICING LIGASE RTCB HOMOLOG"/>
    <property type="match status" value="1"/>
</dbReference>
<dbReference type="VEuPathDB" id="MicrosporidiaDB:NCER_101173"/>
<organism evidence="11 12">
    <name type="scientific">Vairimorpha ceranae</name>
    <dbReference type="NCBI Taxonomy" id="40302"/>
    <lineage>
        <taxon>Eukaryota</taxon>
        <taxon>Fungi</taxon>
        <taxon>Fungi incertae sedis</taxon>
        <taxon>Microsporidia</taxon>
        <taxon>Nosematidae</taxon>
        <taxon>Vairimorpha</taxon>
    </lineage>
</organism>
<dbReference type="OrthoDB" id="10249697at2759"/>
<comment type="cofactor">
    <cofactor evidence="10">
        <name>Mn(2+)</name>
        <dbReference type="ChEBI" id="CHEBI:29035"/>
    </cofactor>
    <text evidence="10">Binds 2 manganese ions per subunit.</text>
</comment>
<dbReference type="AlphaFoldDB" id="A0A0F9Z989"/>
<dbReference type="InterPro" id="IPR001233">
    <property type="entry name" value="RtcB"/>
</dbReference>
<evidence type="ECO:0000313" key="12">
    <source>
        <dbReference type="Proteomes" id="UP000034350"/>
    </source>
</evidence>
<dbReference type="EC" id="6.5.1.8" evidence="1"/>
<feature type="binding site" evidence="9">
    <location>
        <begin position="362"/>
        <end position="365"/>
    </location>
    <ligand>
        <name>GMP</name>
        <dbReference type="ChEBI" id="CHEBI:58115"/>
    </ligand>
</feature>
<evidence type="ECO:0000313" key="11">
    <source>
        <dbReference type="EMBL" id="KKO74374.1"/>
    </source>
</evidence>
<dbReference type="PANTHER" id="PTHR11118">
    <property type="entry name" value="RNA-SPLICING LIGASE RTCB HOMOLOG"/>
    <property type="match status" value="1"/>
</dbReference>
<dbReference type="Proteomes" id="UP000034350">
    <property type="component" value="Unassembled WGS sequence"/>
</dbReference>
<name>A0A0F9Z989_9MICR</name>
<feature type="binding site" evidence="10">
    <location>
        <position position="319"/>
    </location>
    <ligand>
        <name>Mn(2+)</name>
        <dbReference type="ChEBI" id="CHEBI:29035"/>
        <label>2</label>
    </ligand>
</feature>
<evidence type="ECO:0000256" key="3">
    <source>
        <dbReference type="ARBA" id="ARBA00022723"/>
    </source>
</evidence>
<dbReference type="EMBL" id="JPQZ01000078">
    <property type="protein sequence ID" value="KKO74374.1"/>
    <property type="molecule type" value="Genomic_DNA"/>
</dbReference>
<evidence type="ECO:0000256" key="4">
    <source>
        <dbReference type="ARBA" id="ARBA00022741"/>
    </source>
</evidence>
<feature type="binding site" evidence="9">
    <location>
        <position position="369"/>
    </location>
    <ligand>
        <name>GMP</name>
        <dbReference type="ChEBI" id="CHEBI:58115"/>
    </ligand>
</feature>
<dbReference type="GO" id="GO:0003972">
    <property type="term" value="F:RNA ligase (ATP) activity"/>
    <property type="evidence" value="ECO:0007669"/>
    <property type="project" value="TreeGrafter"/>
</dbReference>
<dbReference type="VEuPathDB" id="MicrosporidiaDB:AAJ76_780001401"/>
<dbReference type="Gene3D" id="3.90.1860.10">
    <property type="entry name" value="tRNA-splicing ligase RtcB"/>
    <property type="match status" value="1"/>
</dbReference>
<evidence type="ECO:0000256" key="1">
    <source>
        <dbReference type="ARBA" id="ARBA00012726"/>
    </source>
</evidence>
<evidence type="ECO:0000256" key="8">
    <source>
        <dbReference type="PIRSR" id="PIRSR601233-1"/>
    </source>
</evidence>
<feature type="active site" description="GMP-histidine intermediate" evidence="8">
    <location>
        <position position="386"/>
    </location>
</feature>
<evidence type="ECO:0000256" key="6">
    <source>
        <dbReference type="ARBA" id="ARBA00023211"/>
    </source>
</evidence>
<feature type="binding site" evidence="9">
    <location>
        <begin position="319"/>
        <end position="320"/>
    </location>
    <ligand>
        <name>GMP</name>
        <dbReference type="ChEBI" id="CHEBI:58115"/>
    </ligand>
</feature>
<dbReference type="Pfam" id="PF01139">
    <property type="entry name" value="RtcB"/>
    <property type="match status" value="1"/>
</dbReference>
<keyword evidence="5 9" id="KW-0342">GTP-binding</keyword>
<keyword evidence="6 10" id="KW-0464">Manganese</keyword>
<dbReference type="GeneID" id="36321348"/>
<sequence>MINISDLNITISKDYANNMNTDCIIYASTSLQDTIINDNNLITQLTDITKLPSVSKSVIGLPDLHTGYVFPIGSVTCFDLNDNPIILPGGVGYDINCGVRCIKTNLMLEDLKDLDKILEEIDCSPTEISLEDLNGVLDCGLEYLVKKQFITPDNLEFTESNGNYKGCSRKISQKSKGKGVNQFGSLGSGNHYLEIEYVDKVFDRERCNILNLRENQIVISIHSGSRGLGHSVCKESLIKFNNEVKLKNNGGFLKDSNISINESVYLRADNKLSIEYMNAMASACNYAFGNRAMIQEKVIKSLKRIFPYLETELIYDTSHNIAKIETDLNSLVIRKGASRILEPGNIELPYKYKEIGQPVLVGGSMGTASYIICGDDCIKTYRSTCHGSGRIIPRGESKKLFKHDEIVKDLHKRNIKIKSGSKLGIVEEAPECYKNIDEVVKCSELNKLSRTVCRVRPILVVKDM</sequence>
<protein>
    <recommendedName>
        <fullName evidence="1">3'-phosphate/5'-hydroxy nucleic acid ligase</fullName>
        <ecNumber evidence="1">6.5.1.8</ecNumber>
    </recommendedName>
</protein>
<comment type="caution">
    <text evidence="11">The sequence shown here is derived from an EMBL/GenBank/DDBJ whole genome shotgun (WGS) entry which is preliminary data.</text>
</comment>
<keyword evidence="4 9" id="KW-0547">Nucleotide-binding</keyword>
<feature type="binding site" evidence="9">
    <location>
        <begin position="190"/>
        <end position="194"/>
    </location>
    <ligand>
        <name>GMP</name>
        <dbReference type="ChEBI" id="CHEBI:58115"/>
    </ligand>
</feature>
<evidence type="ECO:0000256" key="2">
    <source>
        <dbReference type="ARBA" id="ARBA00022598"/>
    </source>
</evidence>
<dbReference type="GO" id="GO:0005525">
    <property type="term" value="F:GTP binding"/>
    <property type="evidence" value="ECO:0007669"/>
    <property type="project" value="UniProtKB-KW"/>
</dbReference>
<keyword evidence="3 10" id="KW-0479">Metal-binding</keyword>
<keyword evidence="12" id="KW-1185">Reference proteome</keyword>
<dbReference type="OMA" id="QTRGVEC"/>
<accession>A0A0F9Z989</accession>
<dbReference type="GO" id="GO:0046872">
    <property type="term" value="F:metal ion binding"/>
    <property type="evidence" value="ECO:0007669"/>
    <property type="project" value="UniProtKB-KW"/>
</dbReference>
<feature type="binding site" evidence="10">
    <location>
        <position position="191"/>
    </location>
    <ligand>
        <name>Mn(2+)</name>
        <dbReference type="ChEBI" id="CHEBI:29035"/>
        <label>1</label>
    </ligand>
</feature>
<evidence type="ECO:0000256" key="9">
    <source>
        <dbReference type="PIRSR" id="PIRSR601233-2"/>
    </source>
</evidence>
<dbReference type="GO" id="GO:0006396">
    <property type="term" value="P:RNA processing"/>
    <property type="evidence" value="ECO:0007669"/>
    <property type="project" value="InterPro"/>
</dbReference>
<dbReference type="RefSeq" id="XP_024330116.1">
    <property type="nucleotide sequence ID" value="XM_024476395.1"/>
</dbReference>
<dbReference type="SUPFAM" id="SSF103365">
    <property type="entry name" value="Hypothetical protein PH1602"/>
    <property type="match status" value="1"/>
</dbReference>
<comment type="catalytic activity">
    <reaction evidence="7">
        <text>a 3'-end 3'-phospho-ribonucleotide-RNA + a 5'-end dephospho-ribonucleoside-RNA + GTP = a ribonucleotidyl-ribonucleotide-RNA + GMP + diphosphate</text>
        <dbReference type="Rhea" id="RHEA:68076"/>
        <dbReference type="Rhea" id="RHEA-COMP:10463"/>
        <dbReference type="Rhea" id="RHEA-COMP:13936"/>
        <dbReference type="Rhea" id="RHEA-COMP:17355"/>
        <dbReference type="ChEBI" id="CHEBI:33019"/>
        <dbReference type="ChEBI" id="CHEBI:37565"/>
        <dbReference type="ChEBI" id="CHEBI:58115"/>
        <dbReference type="ChEBI" id="CHEBI:83062"/>
        <dbReference type="ChEBI" id="CHEBI:138284"/>
        <dbReference type="ChEBI" id="CHEBI:173118"/>
        <dbReference type="EC" id="6.5.1.8"/>
    </reaction>
</comment>
<feature type="binding site" evidence="9">
    <location>
        <position position="462"/>
    </location>
    <ligand>
        <name>GMP</name>
        <dbReference type="ChEBI" id="CHEBI:58115"/>
    </ligand>
</feature>
<evidence type="ECO:0000256" key="10">
    <source>
        <dbReference type="PIRSR" id="PIRSR601233-3"/>
    </source>
</evidence>
<evidence type="ECO:0000256" key="7">
    <source>
        <dbReference type="ARBA" id="ARBA00047746"/>
    </source>
</evidence>
<reference evidence="11 12" key="1">
    <citation type="journal article" date="2015" name="Environ. Microbiol.">
        <title>Genome analyses suggest the presence of polyploidy and recent human-driven expansions in eight global populations of the honeybee pathogen Nosema ceranae.</title>
        <authorList>
            <person name="Pelin A."/>
            <person name="Selman M."/>
            <person name="Aris-Brosou S."/>
            <person name="Farinelli L."/>
            <person name="Corradi N."/>
        </authorList>
    </citation>
    <scope>NUCLEOTIDE SEQUENCE [LARGE SCALE GENOMIC DNA]</scope>
    <source>
        <strain evidence="11 12">PA08 1199</strain>
    </source>
</reference>
<dbReference type="GO" id="GO:0170057">
    <property type="term" value="F:RNA ligase (GTP) activity"/>
    <property type="evidence" value="ECO:0007669"/>
    <property type="project" value="UniProtKB-EC"/>
</dbReference>
<evidence type="ECO:0000256" key="5">
    <source>
        <dbReference type="ARBA" id="ARBA00023134"/>
    </source>
</evidence>
<feature type="binding site" evidence="10">
    <location>
        <position position="94"/>
    </location>
    <ligand>
        <name>Mn(2+)</name>
        <dbReference type="ChEBI" id="CHEBI:29035"/>
        <label>1</label>
    </ligand>
</feature>
<proteinExistence type="predicted"/>